<evidence type="ECO:0000313" key="3">
    <source>
        <dbReference type="Proteomes" id="UP000318704"/>
    </source>
</evidence>
<reference evidence="2 3" key="1">
    <citation type="submission" date="2019-03" db="EMBL/GenBank/DDBJ databases">
        <title>Deep-cultivation of Planctomycetes and their phenomic and genomic characterization uncovers novel biology.</title>
        <authorList>
            <person name="Wiegand S."/>
            <person name="Jogler M."/>
            <person name="Boedeker C."/>
            <person name="Pinto D."/>
            <person name="Vollmers J."/>
            <person name="Rivas-Marin E."/>
            <person name="Kohn T."/>
            <person name="Peeters S.H."/>
            <person name="Heuer A."/>
            <person name="Rast P."/>
            <person name="Oberbeckmann S."/>
            <person name="Bunk B."/>
            <person name="Jeske O."/>
            <person name="Meyerdierks A."/>
            <person name="Storesund J.E."/>
            <person name="Kallscheuer N."/>
            <person name="Luecker S."/>
            <person name="Lage O.M."/>
            <person name="Pohl T."/>
            <person name="Merkel B.J."/>
            <person name="Hornburger P."/>
            <person name="Mueller R.-W."/>
            <person name="Bruemmer F."/>
            <person name="Labrenz M."/>
            <person name="Spormann A.M."/>
            <person name="Op den Camp H."/>
            <person name="Overmann J."/>
            <person name="Amann R."/>
            <person name="Jetten M.S.M."/>
            <person name="Mascher T."/>
            <person name="Medema M.H."/>
            <person name="Devos D.P."/>
            <person name="Kaster A.-K."/>
            <person name="Ovreas L."/>
            <person name="Rohde M."/>
            <person name="Galperin M.Y."/>
            <person name="Jogler C."/>
        </authorList>
    </citation>
    <scope>NUCLEOTIDE SEQUENCE [LARGE SCALE GENOMIC DNA]</scope>
    <source>
        <strain evidence="2 3">V144</strain>
    </source>
</reference>
<protein>
    <recommendedName>
        <fullName evidence="1">WH2 domain-containing protein</fullName>
    </recommendedName>
</protein>
<dbReference type="GO" id="GO:0003779">
    <property type="term" value="F:actin binding"/>
    <property type="evidence" value="ECO:0007669"/>
    <property type="project" value="InterPro"/>
</dbReference>
<dbReference type="PROSITE" id="PS51082">
    <property type="entry name" value="WH2"/>
    <property type="match status" value="1"/>
</dbReference>
<evidence type="ECO:0000313" key="2">
    <source>
        <dbReference type="EMBL" id="QDT97906.1"/>
    </source>
</evidence>
<dbReference type="EMBL" id="CP037920">
    <property type="protein sequence ID" value="QDT97906.1"/>
    <property type="molecule type" value="Genomic_DNA"/>
</dbReference>
<gene>
    <name evidence="2" type="ORF">V144x_33890</name>
</gene>
<sequence>MSRIAHFAFILSIGFLIPKAVIAENASAPNISLVQINADGMIADLKYLVLDLAKDKKGWNNLDEILPTFLDGIDKKRPMRIDILLGENQQERYRLILPISNLKHFRNNLEVFEITSKKQRNGPYKLGNLFQGFMKYLQDIKYVVISEKLSEVQEITDPLKRVQELLNKKYDFSALITNEKEGVDARKKTMDNTRKQLLAAIKKKRDETESAYELRKLAFTHQMDEVERLFAESEKMVIGWTTDSTKNEGRLDFSLKAIEGTSLNDSIQQFAKKPSYFANVPVKQDGILNGRINHPLDEMRKENITAFYKLLLPTLKERITKNEKLSKEQKTAATKVSELVIQMLDAGKETSLIDGFIDTNPVTDGKNELLGGIRSKDGAKLREIVELLPKVLTDQTVELDVVKEDSLSVHKINIKEQYQDGFDELFGAGEALYVGSTPDALWMAAGPNAIERIKAATKLVSEAPPESINPNVIELNVKTLPWLKMINKLRGKKGNQEMREIALKSLMDTDDTFTFVMKKEEDSIDGKAKLDKGILRFIGNLIAKFSKETL</sequence>
<dbReference type="RefSeq" id="WP_144986194.1">
    <property type="nucleotide sequence ID" value="NZ_CP037920.1"/>
</dbReference>
<proteinExistence type="predicted"/>
<dbReference type="KEGG" id="gaw:V144x_33890"/>
<name>A0A517VY26_9PLAN</name>
<dbReference type="InterPro" id="IPR003124">
    <property type="entry name" value="WH2_dom"/>
</dbReference>
<feature type="domain" description="WH2" evidence="1">
    <location>
        <begin position="365"/>
        <end position="384"/>
    </location>
</feature>
<evidence type="ECO:0000259" key="1">
    <source>
        <dbReference type="PROSITE" id="PS51082"/>
    </source>
</evidence>
<accession>A0A517VY26</accession>
<dbReference type="AlphaFoldDB" id="A0A517VY26"/>
<dbReference type="Proteomes" id="UP000318704">
    <property type="component" value="Chromosome"/>
</dbReference>
<organism evidence="2 3">
    <name type="scientific">Gimesia aquarii</name>
    <dbReference type="NCBI Taxonomy" id="2527964"/>
    <lineage>
        <taxon>Bacteria</taxon>
        <taxon>Pseudomonadati</taxon>
        <taxon>Planctomycetota</taxon>
        <taxon>Planctomycetia</taxon>
        <taxon>Planctomycetales</taxon>
        <taxon>Planctomycetaceae</taxon>
        <taxon>Gimesia</taxon>
    </lineage>
</organism>